<evidence type="ECO:0000313" key="14">
    <source>
        <dbReference type="EMBL" id="MBC6471266.1"/>
    </source>
</evidence>
<dbReference type="Pfam" id="PF06965">
    <property type="entry name" value="Na_H_antiport_1"/>
    <property type="match status" value="1"/>
</dbReference>
<comment type="similarity">
    <text evidence="12">Belongs to the NhaA Na(+)/H(+) (TC 2.A.33) antiporter family.</text>
</comment>
<feature type="transmembrane region" description="Helical" evidence="12">
    <location>
        <begin position="34"/>
        <end position="52"/>
    </location>
</feature>
<keyword evidence="3 12" id="KW-0813">Transport</keyword>
<keyword evidence="6 12" id="KW-0812">Transmembrane</keyword>
<evidence type="ECO:0000256" key="6">
    <source>
        <dbReference type="ARBA" id="ARBA00022692"/>
    </source>
</evidence>
<keyword evidence="9 12" id="KW-0406">Ion transport</keyword>
<keyword evidence="8 12" id="KW-0915">Sodium</keyword>
<dbReference type="PANTHER" id="PTHR30341">
    <property type="entry name" value="SODIUM ION/PROTON ANTIPORTER NHAA-RELATED"/>
    <property type="match status" value="1"/>
</dbReference>
<feature type="transmembrane region" description="Helical" evidence="12">
    <location>
        <begin position="113"/>
        <end position="134"/>
    </location>
</feature>
<feature type="domain" description="Thioredoxin" evidence="13">
    <location>
        <begin position="442"/>
        <end position="623"/>
    </location>
</feature>
<dbReference type="HAMAP" id="MF_01844">
    <property type="entry name" value="NhaA"/>
    <property type="match status" value="1"/>
</dbReference>
<comment type="caution">
    <text evidence="14">The sequence shown here is derived from an EMBL/GenBank/DDBJ whole genome shotgun (WGS) entry which is preliminary data.</text>
</comment>
<dbReference type="InterPro" id="IPR013766">
    <property type="entry name" value="Thioredoxin_domain"/>
</dbReference>
<evidence type="ECO:0000256" key="4">
    <source>
        <dbReference type="ARBA" id="ARBA00022449"/>
    </source>
</evidence>
<feature type="transmembrane region" description="Helical" evidence="12">
    <location>
        <begin position="224"/>
        <end position="257"/>
    </location>
</feature>
<dbReference type="NCBIfam" id="TIGR00773">
    <property type="entry name" value="NhaA"/>
    <property type="match status" value="1"/>
</dbReference>
<evidence type="ECO:0000256" key="9">
    <source>
        <dbReference type="ARBA" id="ARBA00023065"/>
    </source>
</evidence>
<evidence type="ECO:0000256" key="11">
    <source>
        <dbReference type="ARBA" id="ARBA00023201"/>
    </source>
</evidence>
<organism evidence="14 15">
    <name type="scientific">Actinomadura alba</name>
    <dbReference type="NCBI Taxonomy" id="406431"/>
    <lineage>
        <taxon>Bacteria</taxon>
        <taxon>Bacillati</taxon>
        <taxon>Actinomycetota</taxon>
        <taxon>Actinomycetes</taxon>
        <taxon>Streptosporangiales</taxon>
        <taxon>Thermomonosporaceae</taxon>
        <taxon>Actinomadura</taxon>
    </lineage>
</organism>
<evidence type="ECO:0000313" key="15">
    <source>
        <dbReference type="Proteomes" id="UP000805614"/>
    </source>
</evidence>
<feature type="transmembrane region" description="Helical" evidence="12">
    <location>
        <begin position="173"/>
        <end position="193"/>
    </location>
</feature>
<keyword evidence="10 12" id="KW-0472">Membrane</keyword>
<keyword evidence="5 12" id="KW-1003">Cell membrane</keyword>
<comment type="function">
    <text evidence="12">Na(+)/H(+) antiporter that extrudes sodium in exchange for external protons.</text>
</comment>
<keyword evidence="4 12" id="KW-0050">Antiport</keyword>
<dbReference type="EMBL" id="JABVEC010000064">
    <property type="protein sequence ID" value="MBC6471266.1"/>
    <property type="molecule type" value="Genomic_DNA"/>
</dbReference>
<dbReference type="SUPFAM" id="SSF52833">
    <property type="entry name" value="Thioredoxin-like"/>
    <property type="match status" value="1"/>
</dbReference>
<dbReference type="PANTHER" id="PTHR30341:SF0">
    <property type="entry name" value="NA(+)_H(+) ANTIPORTER NHAA"/>
    <property type="match status" value="1"/>
</dbReference>
<evidence type="ECO:0000256" key="7">
    <source>
        <dbReference type="ARBA" id="ARBA00022989"/>
    </source>
</evidence>
<feature type="transmembrane region" description="Helical" evidence="12">
    <location>
        <begin position="81"/>
        <end position="98"/>
    </location>
</feature>
<evidence type="ECO:0000256" key="1">
    <source>
        <dbReference type="ARBA" id="ARBA00004429"/>
    </source>
</evidence>
<feature type="transmembrane region" description="Helical" evidence="12">
    <location>
        <begin position="199"/>
        <end position="217"/>
    </location>
</feature>
<dbReference type="RefSeq" id="WP_187248305.1">
    <property type="nucleotide sequence ID" value="NZ_BAAAOK010000008.1"/>
</dbReference>
<gene>
    <name evidence="12 14" type="primary">nhaA</name>
    <name evidence="14" type="ORF">HKK74_38155</name>
</gene>
<dbReference type="PROSITE" id="PS51352">
    <property type="entry name" value="THIOREDOXIN_2"/>
    <property type="match status" value="1"/>
</dbReference>
<feature type="transmembrane region" description="Helical" evidence="12">
    <location>
        <begin position="411"/>
        <end position="428"/>
    </location>
</feature>
<feature type="transmembrane region" description="Helical" evidence="12">
    <location>
        <begin position="140"/>
        <end position="161"/>
    </location>
</feature>
<evidence type="ECO:0000256" key="5">
    <source>
        <dbReference type="ARBA" id="ARBA00022475"/>
    </source>
</evidence>
<proteinExistence type="inferred from homology"/>
<feature type="transmembrane region" description="Helical" evidence="12">
    <location>
        <begin position="308"/>
        <end position="331"/>
    </location>
</feature>
<feature type="transmembrane region" description="Helical" evidence="12">
    <location>
        <begin position="343"/>
        <end position="362"/>
    </location>
</feature>
<dbReference type="InterPro" id="IPR012336">
    <property type="entry name" value="Thioredoxin-like_fold"/>
</dbReference>
<evidence type="ECO:0000256" key="10">
    <source>
        <dbReference type="ARBA" id="ARBA00023136"/>
    </source>
</evidence>
<comment type="similarity">
    <text evidence="2">In the N-terminal section; belongs to the NhaA Na(+)/H(+) (TC 2.A.33) antiporter family.</text>
</comment>
<dbReference type="Gene3D" id="3.40.30.10">
    <property type="entry name" value="Glutaredoxin"/>
    <property type="match status" value="1"/>
</dbReference>
<dbReference type="Pfam" id="PF13462">
    <property type="entry name" value="Thioredoxin_4"/>
    <property type="match status" value="1"/>
</dbReference>
<evidence type="ECO:0000256" key="3">
    <source>
        <dbReference type="ARBA" id="ARBA00022448"/>
    </source>
</evidence>
<dbReference type="Gene3D" id="1.20.1530.10">
    <property type="entry name" value="Na+/H+ antiporter like domain"/>
    <property type="match status" value="1"/>
</dbReference>
<sequence length="629" mass="67912">MTQRTEDATPLSGRTAWARGLRTPLQEFLRTETGSAAVLLAATLAALIWANVDSSSYESLWRTQLSVRVGAWDVTQDLRHWVNSGLMTFFFFVVGLEARREFDLGELRDRRRIALPLVAGIGGMLVPVAIYLGVNAGESSALGWGAAMSTDTAFALGMLALVGSRLPARLRVYLLTVTVVDDLVALGVITVFYSEHIKPPALVAALAVFGVILLIRARGVRHGLVYVLLGAAVWVALFVSGVEPIIVGLAMGLLTYASPAARDDLERATDLFRLFREQPTPEFAQSARVGLVAAISPNERLQQLYHPWTSYLIVPLFALSNAGIAISGAFLSRAFTSPITLGILFAYLAGKPIGILGSSWLVTRLTRGRVRPPVGWAAIAGGGTIAGIGFTVSLLIATLAFEGTRLEEAKFGILTAALTASVLAWVIFRATAMLPKRLRIRALLGTAEEIVDLAVPVDPDRDHIRGRRNAPVTLVEYADFECPYCGQAEPIVRELLADFGDVRYVWRHLPLTDVHPGARLAATAAEAAAAQGAFWEMHDLLLEHQGDLRLRDLIGYARQAGLDVERFRADVRDDVGAARVAEDVESADLSGVSGTPTFFVNGRRHHGAYDIATLTAAVKSAHIRAALSR</sequence>
<accession>A0ABR7M2J6</accession>
<keyword evidence="15" id="KW-1185">Reference proteome</keyword>
<keyword evidence="7 12" id="KW-1133">Transmembrane helix</keyword>
<feature type="transmembrane region" description="Helical" evidence="12">
    <location>
        <begin position="374"/>
        <end position="399"/>
    </location>
</feature>
<evidence type="ECO:0000256" key="8">
    <source>
        <dbReference type="ARBA" id="ARBA00023053"/>
    </source>
</evidence>
<evidence type="ECO:0000259" key="13">
    <source>
        <dbReference type="PROSITE" id="PS51352"/>
    </source>
</evidence>
<evidence type="ECO:0000256" key="12">
    <source>
        <dbReference type="HAMAP-Rule" id="MF_01844"/>
    </source>
</evidence>
<protein>
    <recommendedName>
        <fullName evidence="12">Na(+)/H(+) antiporter NhaA</fullName>
    </recommendedName>
    <alternativeName>
        <fullName evidence="12">Sodium/proton antiporter NhaA</fullName>
    </alternativeName>
</protein>
<dbReference type="Proteomes" id="UP000805614">
    <property type="component" value="Unassembled WGS sequence"/>
</dbReference>
<comment type="catalytic activity">
    <reaction evidence="12">
        <text>Na(+)(in) + 2 H(+)(out) = Na(+)(out) + 2 H(+)(in)</text>
        <dbReference type="Rhea" id="RHEA:29251"/>
        <dbReference type="ChEBI" id="CHEBI:15378"/>
        <dbReference type="ChEBI" id="CHEBI:29101"/>
    </reaction>
</comment>
<dbReference type="InterPro" id="IPR023171">
    <property type="entry name" value="Na/H_antiporter_dom_sf"/>
</dbReference>
<reference evidence="14 15" key="1">
    <citation type="submission" date="2020-06" db="EMBL/GenBank/DDBJ databases">
        <title>Actinomadura xiongansis sp. nov., isolated from soil of Baiyangdian.</title>
        <authorList>
            <person name="Zhang X."/>
        </authorList>
    </citation>
    <scope>NUCLEOTIDE SEQUENCE [LARGE SCALE GENOMIC DNA]</scope>
    <source>
        <strain evidence="14 15">HBUM206468</strain>
    </source>
</reference>
<comment type="subcellular location">
    <subcellularLocation>
        <location evidence="1">Cell inner membrane</location>
        <topology evidence="1">Multi-pass membrane protein</topology>
    </subcellularLocation>
    <subcellularLocation>
        <location evidence="12">Cell membrane</location>
        <topology evidence="12">Multi-pass membrane protein</topology>
    </subcellularLocation>
</comment>
<dbReference type="InterPro" id="IPR004670">
    <property type="entry name" value="NhaA"/>
</dbReference>
<keyword evidence="11 12" id="KW-0739">Sodium transport</keyword>
<evidence type="ECO:0000256" key="2">
    <source>
        <dbReference type="ARBA" id="ARBA00007006"/>
    </source>
</evidence>
<name>A0ABR7M2J6_9ACTN</name>
<dbReference type="InterPro" id="IPR036249">
    <property type="entry name" value="Thioredoxin-like_sf"/>
</dbReference>